<sequence>MSTLHRRVRLIVAIAIAWNVVEAVVSLWAGREADSAALVGFGLDSVVEVLSAAVVAWQFRAPDPEQREEVALKLIAWSFFLLAAYVTFEALFSREAEPSTPGLIITALSALIMPGLALWQRRTGEQLGSASVVADSKQRMICALLSFAALAGLVFNAWLGWGWADSVAALFIAAFAVREGLEALRGDPCC</sequence>
<keyword evidence="10" id="KW-0968">Cytoplasmic vesicle</keyword>
<dbReference type="GO" id="GO:0016020">
    <property type="term" value="C:membrane"/>
    <property type="evidence" value="ECO:0007669"/>
    <property type="project" value="InterPro"/>
</dbReference>
<keyword evidence="5" id="KW-0967">Endosome</keyword>
<dbReference type="PANTHER" id="PTHR31937:SF2">
    <property type="entry name" value="TRANSMEMBRANE PROTEIN 163"/>
    <property type="match status" value="1"/>
</dbReference>
<dbReference type="InterPro" id="IPR026765">
    <property type="entry name" value="Tmem163"/>
</dbReference>
<dbReference type="InterPro" id="IPR058533">
    <property type="entry name" value="Cation_efflux_TM"/>
</dbReference>
<organism evidence="13 14">
    <name type="scientific">Corynebacterium gerontici</name>
    <dbReference type="NCBI Taxonomy" id="2079234"/>
    <lineage>
        <taxon>Bacteria</taxon>
        <taxon>Bacillati</taxon>
        <taxon>Actinomycetota</taxon>
        <taxon>Actinomycetes</taxon>
        <taxon>Mycobacteriales</taxon>
        <taxon>Corynebacteriaceae</taxon>
        <taxon>Corynebacterium</taxon>
    </lineage>
</organism>
<proteinExistence type="inferred from homology"/>
<name>A0A3G6J331_9CORY</name>
<dbReference type="KEGG" id="cgk:CGERO_10325"/>
<reference evidence="13 14" key="1">
    <citation type="submission" date="2018-11" db="EMBL/GenBank/DDBJ databases">
        <authorList>
            <person name="Kleinhagauer T."/>
            <person name="Glaeser S.P."/>
            <person name="Spergser J."/>
            <person name="Ruckert C."/>
            <person name="Kaempfer P."/>
            <person name="Busse H.-J."/>
        </authorList>
    </citation>
    <scope>NUCLEOTIDE SEQUENCE [LARGE SCALE GENOMIC DNA]</scope>
    <source>
        <strain evidence="13 14">W8</strain>
    </source>
</reference>
<evidence type="ECO:0000256" key="2">
    <source>
        <dbReference type="ARBA" id="ARBA00004644"/>
    </source>
</evidence>
<dbReference type="GO" id="GO:0008324">
    <property type="term" value="F:monoatomic cation transmembrane transporter activity"/>
    <property type="evidence" value="ECO:0007669"/>
    <property type="project" value="InterPro"/>
</dbReference>
<evidence type="ECO:0000256" key="10">
    <source>
        <dbReference type="ARBA" id="ARBA00023329"/>
    </source>
</evidence>
<evidence type="ECO:0000256" key="3">
    <source>
        <dbReference type="ARBA" id="ARBA00008731"/>
    </source>
</evidence>
<dbReference type="Proteomes" id="UP000271587">
    <property type="component" value="Chromosome"/>
</dbReference>
<evidence type="ECO:0000313" key="13">
    <source>
        <dbReference type="EMBL" id="AZA12349.1"/>
    </source>
</evidence>
<keyword evidence="14" id="KW-1185">Reference proteome</keyword>
<dbReference type="RefSeq" id="WP_123935626.1">
    <property type="nucleotide sequence ID" value="NZ_CP033897.1"/>
</dbReference>
<dbReference type="OrthoDB" id="9805136at2"/>
<feature type="transmembrane region" description="Helical" evidence="11">
    <location>
        <begin position="39"/>
        <end position="59"/>
    </location>
</feature>
<evidence type="ECO:0000256" key="5">
    <source>
        <dbReference type="ARBA" id="ARBA00022753"/>
    </source>
</evidence>
<feature type="transmembrane region" description="Helical" evidence="11">
    <location>
        <begin position="140"/>
        <end position="161"/>
    </location>
</feature>
<dbReference type="PANTHER" id="PTHR31937">
    <property type="entry name" value="TRANSMEMBRANE PROTEIN 163"/>
    <property type="match status" value="1"/>
</dbReference>
<dbReference type="Gene3D" id="1.20.1510.10">
    <property type="entry name" value="Cation efflux protein transmembrane domain"/>
    <property type="match status" value="1"/>
</dbReference>
<evidence type="ECO:0000256" key="4">
    <source>
        <dbReference type="ARBA" id="ARBA00022692"/>
    </source>
</evidence>
<evidence type="ECO:0000313" key="14">
    <source>
        <dbReference type="Proteomes" id="UP000271587"/>
    </source>
</evidence>
<dbReference type="EMBL" id="CP033897">
    <property type="protein sequence ID" value="AZA12349.1"/>
    <property type="molecule type" value="Genomic_DNA"/>
</dbReference>
<dbReference type="Pfam" id="PF01545">
    <property type="entry name" value="Cation_efflux"/>
    <property type="match status" value="1"/>
</dbReference>
<dbReference type="AlphaFoldDB" id="A0A3G6J331"/>
<keyword evidence="9 11" id="KW-0472">Membrane</keyword>
<dbReference type="SUPFAM" id="SSF161111">
    <property type="entry name" value="Cation efflux protein transmembrane domain-like"/>
    <property type="match status" value="1"/>
</dbReference>
<keyword evidence="6" id="KW-0862">Zinc</keyword>
<feature type="domain" description="Cation efflux protein transmembrane" evidence="12">
    <location>
        <begin position="13"/>
        <end position="185"/>
    </location>
</feature>
<keyword evidence="7 11" id="KW-1133">Transmembrane helix</keyword>
<feature type="transmembrane region" description="Helical" evidence="11">
    <location>
        <begin position="71"/>
        <end position="88"/>
    </location>
</feature>
<comment type="subcellular location">
    <subcellularLocation>
        <location evidence="2">Cytoplasmic vesicle</location>
        <location evidence="2">Secretory vesicle</location>
        <location evidence="2">Synaptic vesicle membrane</location>
        <topology evidence="2">Multi-pass membrane protein</topology>
    </subcellularLocation>
    <subcellularLocation>
        <location evidence="1">Early endosome membrane</location>
    </subcellularLocation>
</comment>
<evidence type="ECO:0000256" key="9">
    <source>
        <dbReference type="ARBA" id="ARBA00023136"/>
    </source>
</evidence>
<evidence type="ECO:0000256" key="8">
    <source>
        <dbReference type="ARBA" id="ARBA00023018"/>
    </source>
</evidence>
<dbReference type="InterPro" id="IPR027469">
    <property type="entry name" value="Cation_efflux_TMD_sf"/>
</dbReference>
<keyword evidence="8" id="KW-0770">Synapse</keyword>
<protein>
    <submittedName>
        <fullName evidence="13">Cation efflux family protein</fullName>
    </submittedName>
</protein>
<evidence type="ECO:0000256" key="11">
    <source>
        <dbReference type="SAM" id="Phobius"/>
    </source>
</evidence>
<evidence type="ECO:0000256" key="6">
    <source>
        <dbReference type="ARBA" id="ARBA00022833"/>
    </source>
</evidence>
<evidence type="ECO:0000256" key="7">
    <source>
        <dbReference type="ARBA" id="ARBA00022989"/>
    </source>
</evidence>
<accession>A0A3G6J331</accession>
<feature type="transmembrane region" description="Helical" evidence="11">
    <location>
        <begin position="100"/>
        <end position="119"/>
    </location>
</feature>
<keyword evidence="4 11" id="KW-0812">Transmembrane</keyword>
<dbReference type="GO" id="GO:0031410">
    <property type="term" value="C:cytoplasmic vesicle"/>
    <property type="evidence" value="ECO:0007669"/>
    <property type="project" value="UniProtKB-KW"/>
</dbReference>
<evidence type="ECO:0000256" key="1">
    <source>
        <dbReference type="ARBA" id="ARBA00004146"/>
    </source>
</evidence>
<evidence type="ECO:0000259" key="12">
    <source>
        <dbReference type="Pfam" id="PF01545"/>
    </source>
</evidence>
<comment type="similarity">
    <text evidence="3">Belongs to the TMEM163 family.</text>
</comment>
<gene>
    <name evidence="13" type="ORF">CGERO_10325</name>
</gene>